<comment type="caution">
    <text evidence="1">The sequence shown here is derived from an EMBL/GenBank/DDBJ whole genome shotgun (WGS) entry which is preliminary data.</text>
</comment>
<accession>A0A9P6BWW6</accession>
<dbReference type="Proteomes" id="UP000807342">
    <property type="component" value="Unassembled WGS sequence"/>
</dbReference>
<gene>
    <name evidence="1" type="ORF">P691DRAFT_686212</name>
</gene>
<evidence type="ECO:0000313" key="1">
    <source>
        <dbReference type="EMBL" id="KAF9440845.1"/>
    </source>
</evidence>
<keyword evidence="2" id="KW-1185">Reference proteome</keyword>
<sequence length="120" mass="13688">MHNIRSRIGGGYDIGCQFWVTLAHSHLKDHVQEESYTPLVGSFHGHAHNCLCQLSYLATYVKAMGLEDLEGCECFFSKSNALALSIRYAGRFHQQQKILEFIKHMDTTETSQNLSEYSFL</sequence>
<name>A0A9P6BWW6_9AGAR</name>
<dbReference type="EMBL" id="MU152222">
    <property type="protein sequence ID" value="KAF9440845.1"/>
    <property type="molecule type" value="Genomic_DNA"/>
</dbReference>
<proteinExistence type="predicted"/>
<reference evidence="1" key="1">
    <citation type="submission" date="2020-11" db="EMBL/GenBank/DDBJ databases">
        <authorList>
            <consortium name="DOE Joint Genome Institute"/>
            <person name="Ahrendt S."/>
            <person name="Riley R."/>
            <person name="Andreopoulos W."/>
            <person name="Labutti K."/>
            <person name="Pangilinan J."/>
            <person name="Ruiz-Duenas F.J."/>
            <person name="Barrasa J.M."/>
            <person name="Sanchez-Garcia M."/>
            <person name="Camarero S."/>
            <person name="Miyauchi S."/>
            <person name="Serrano A."/>
            <person name="Linde D."/>
            <person name="Babiker R."/>
            <person name="Drula E."/>
            <person name="Ayuso-Fernandez I."/>
            <person name="Pacheco R."/>
            <person name="Padilla G."/>
            <person name="Ferreira P."/>
            <person name="Barriuso J."/>
            <person name="Kellner H."/>
            <person name="Castanera R."/>
            <person name="Alfaro M."/>
            <person name="Ramirez L."/>
            <person name="Pisabarro A.G."/>
            <person name="Kuo A."/>
            <person name="Tritt A."/>
            <person name="Lipzen A."/>
            <person name="He G."/>
            <person name="Yan M."/>
            <person name="Ng V."/>
            <person name="Cullen D."/>
            <person name="Martin F."/>
            <person name="Rosso M.-N."/>
            <person name="Henrissat B."/>
            <person name="Hibbett D."/>
            <person name="Martinez A.T."/>
            <person name="Grigoriev I.V."/>
        </authorList>
    </citation>
    <scope>NUCLEOTIDE SEQUENCE</scope>
    <source>
        <strain evidence="1">MF-IS2</strain>
    </source>
</reference>
<dbReference type="InterPro" id="IPR040521">
    <property type="entry name" value="KDZ"/>
</dbReference>
<dbReference type="AlphaFoldDB" id="A0A9P6BWW6"/>
<evidence type="ECO:0000313" key="2">
    <source>
        <dbReference type="Proteomes" id="UP000807342"/>
    </source>
</evidence>
<protein>
    <submittedName>
        <fullName evidence="1">Uncharacterized protein</fullName>
    </submittedName>
</protein>
<organism evidence="1 2">
    <name type="scientific">Macrolepiota fuliginosa MF-IS2</name>
    <dbReference type="NCBI Taxonomy" id="1400762"/>
    <lineage>
        <taxon>Eukaryota</taxon>
        <taxon>Fungi</taxon>
        <taxon>Dikarya</taxon>
        <taxon>Basidiomycota</taxon>
        <taxon>Agaricomycotina</taxon>
        <taxon>Agaricomycetes</taxon>
        <taxon>Agaricomycetidae</taxon>
        <taxon>Agaricales</taxon>
        <taxon>Agaricineae</taxon>
        <taxon>Agaricaceae</taxon>
        <taxon>Macrolepiota</taxon>
    </lineage>
</organism>
<dbReference type="OrthoDB" id="3251205at2759"/>
<dbReference type="Pfam" id="PF18758">
    <property type="entry name" value="KDZ"/>
    <property type="match status" value="1"/>
</dbReference>